<dbReference type="EMBL" id="DVFU01000094">
    <property type="protein sequence ID" value="HIQ65042.1"/>
    <property type="molecule type" value="Genomic_DNA"/>
</dbReference>
<dbReference type="AlphaFoldDB" id="A0A9D0YZL8"/>
<dbReference type="Gene3D" id="1.10.3210.10">
    <property type="entry name" value="Hypothetical protein af1432"/>
    <property type="match status" value="1"/>
</dbReference>
<organism evidence="2 3">
    <name type="scientific">Candidatus Faecenecus gallistercoris</name>
    <dbReference type="NCBI Taxonomy" id="2840793"/>
    <lineage>
        <taxon>Bacteria</taxon>
        <taxon>Bacillati</taxon>
        <taxon>Bacillota</taxon>
        <taxon>Bacillota incertae sedis</taxon>
        <taxon>Candidatus Faecenecus</taxon>
    </lineage>
</organism>
<accession>A0A9D0YZL8</accession>
<dbReference type="CDD" id="cd00077">
    <property type="entry name" value="HDc"/>
    <property type="match status" value="1"/>
</dbReference>
<dbReference type="InterPro" id="IPR003607">
    <property type="entry name" value="HD/PDEase_dom"/>
</dbReference>
<evidence type="ECO:0000313" key="2">
    <source>
        <dbReference type="EMBL" id="HIQ65042.1"/>
    </source>
</evidence>
<reference evidence="2" key="1">
    <citation type="submission" date="2020-10" db="EMBL/GenBank/DDBJ databases">
        <authorList>
            <person name="Gilroy R."/>
        </authorList>
    </citation>
    <scope>NUCLEOTIDE SEQUENCE</scope>
    <source>
        <strain evidence="2">CHK165-10780</strain>
    </source>
</reference>
<evidence type="ECO:0000313" key="3">
    <source>
        <dbReference type="Proteomes" id="UP000886725"/>
    </source>
</evidence>
<dbReference type="Proteomes" id="UP000886725">
    <property type="component" value="Unassembled WGS sequence"/>
</dbReference>
<reference evidence="2" key="2">
    <citation type="journal article" date="2021" name="PeerJ">
        <title>Extensive microbial diversity within the chicken gut microbiome revealed by metagenomics and culture.</title>
        <authorList>
            <person name="Gilroy R."/>
            <person name="Ravi A."/>
            <person name="Getino M."/>
            <person name="Pursley I."/>
            <person name="Horton D.L."/>
            <person name="Alikhan N.F."/>
            <person name="Baker D."/>
            <person name="Gharbi K."/>
            <person name="Hall N."/>
            <person name="Watson M."/>
            <person name="Adriaenssens E.M."/>
            <person name="Foster-Nyarko E."/>
            <person name="Jarju S."/>
            <person name="Secka A."/>
            <person name="Antonio M."/>
            <person name="Oren A."/>
            <person name="Chaudhuri R.R."/>
            <person name="La Ragione R."/>
            <person name="Hildebrand F."/>
            <person name="Pallen M.J."/>
        </authorList>
    </citation>
    <scope>NUCLEOTIDE SEQUENCE</scope>
    <source>
        <strain evidence="2">CHK165-10780</strain>
    </source>
</reference>
<dbReference type="SUPFAM" id="SSF109604">
    <property type="entry name" value="HD-domain/PDEase-like"/>
    <property type="match status" value="1"/>
</dbReference>
<dbReference type="SMART" id="SM00471">
    <property type="entry name" value="HDc"/>
    <property type="match status" value="1"/>
</dbReference>
<gene>
    <name evidence="2" type="ORF">IAC85_04810</name>
</gene>
<protein>
    <recommendedName>
        <fullName evidence="1">HD/PDEase domain-containing protein</fullName>
    </recommendedName>
</protein>
<sequence>MMTEYLNLFVDREYPDFLNRYLITKTMKRLKYVTQFCGCDYTNLYQPKFLYTRFDHSLIVAHMTWHFTHDKKETLAALLHDIGTPCFAHTIDFLLGDSINQESSEETLSDVIARDEELKRYLKEDDIPIEDLSNLEQFPILENHSPRLCTDRLDGVLHTCYIWLHTNSLSEIKEVYDDIIVLQNEDGRKELGFKNLKYANSFARMTRTYAKELQGNRDKYVMKYISEALKKVAEQNLITLSDLYQKKESEIVSILREHISSWSTFEHVTNLTSSNKKPNQFFVSVESKKRNVVPLVQRKPASKRIDTCSKIAKKIYDDIASYHDEQYAYIPSISKIG</sequence>
<evidence type="ECO:0000259" key="1">
    <source>
        <dbReference type="SMART" id="SM00471"/>
    </source>
</evidence>
<name>A0A9D0YZL8_9FIRM</name>
<feature type="domain" description="HD/PDEase" evidence="1">
    <location>
        <begin position="49"/>
        <end position="124"/>
    </location>
</feature>
<comment type="caution">
    <text evidence="2">The sequence shown here is derived from an EMBL/GenBank/DDBJ whole genome shotgun (WGS) entry which is preliminary data.</text>
</comment>
<proteinExistence type="predicted"/>